<sequence>MLCGQEPKLQEEWRAHLVEWLKQHGEMRIQEDERGIGIEGNACRLQAKLYGSNATANGTSAEVEYRISLPTGQVVIEYVAGVGKTLDEAKKQAMANFILTTFHPIYRAFINPEDPHQSVEKLNLLTGPREVVLGNMLVLGNAKLSQEEMAASAAEVRRLISSAEVPAGTHWIKMVFGQQDGKPSVASVTMDNADHEALTEALSKLAWPKKEGFFMSKVFIIVK</sequence>
<protein>
    <submittedName>
        <fullName evidence="1">DUF6348 family protein</fullName>
    </submittedName>
</protein>
<reference evidence="2" key="1">
    <citation type="journal article" date="2019" name="Int. J. Syst. Evol. Microbiol.">
        <title>The Global Catalogue of Microorganisms (GCM) 10K type strain sequencing project: providing services to taxonomists for standard genome sequencing and annotation.</title>
        <authorList>
            <consortium name="The Broad Institute Genomics Platform"/>
            <consortium name="The Broad Institute Genome Sequencing Center for Infectious Disease"/>
            <person name="Wu L."/>
            <person name="Ma J."/>
        </authorList>
    </citation>
    <scope>NUCLEOTIDE SEQUENCE [LARGE SCALE GENOMIC DNA]</scope>
    <source>
        <strain evidence="2">CGMCC 4.1469</strain>
    </source>
</reference>
<comment type="caution">
    <text evidence="1">The sequence shown here is derived from an EMBL/GenBank/DDBJ whole genome shotgun (WGS) entry which is preliminary data.</text>
</comment>
<gene>
    <name evidence="1" type="ORF">ACFQDI_10195</name>
</gene>
<proteinExistence type="predicted"/>
<keyword evidence="2" id="KW-1185">Reference proteome</keyword>
<name>A0ABW0KRA0_9BACT</name>
<evidence type="ECO:0000313" key="1">
    <source>
        <dbReference type="EMBL" id="MFC5455226.1"/>
    </source>
</evidence>
<organism evidence="1 2">
    <name type="scientific">Prosthecobacter fluviatilis</name>
    <dbReference type="NCBI Taxonomy" id="445931"/>
    <lineage>
        <taxon>Bacteria</taxon>
        <taxon>Pseudomonadati</taxon>
        <taxon>Verrucomicrobiota</taxon>
        <taxon>Verrucomicrobiia</taxon>
        <taxon>Verrucomicrobiales</taxon>
        <taxon>Verrucomicrobiaceae</taxon>
        <taxon>Prosthecobacter</taxon>
    </lineage>
</organism>
<dbReference type="RefSeq" id="WP_377166099.1">
    <property type="nucleotide sequence ID" value="NZ_JBHSMQ010000003.1"/>
</dbReference>
<dbReference type="InterPro" id="IPR045929">
    <property type="entry name" value="DUF6348"/>
</dbReference>
<accession>A0ABW0KRA0</accession>
<dbReference type="Proteomes" id="UP001596052">
    <property type="component" value="Unassembled WGS sequence"/>
</dbReference>
<dbReference type="Pfam" id="PF19875">
    <property type="entry name" value="DUF6348"/>
    <property type="match status" value="1"/>
</dbReference>
<dbReference type="EMBL" id="JBHSMQ010000003">
    <property type="protein sequence ID" value="MFC5455226.1"/>
    <property type="molecule type" value="Genomic_DNA"/>
</dbReference>
<evidence type="ECO:0000313" key="2">
    <source>
        <dbReference type="Proteomes" id="UP001596052"/>
    </source>
</evidence>